<dbReference type="GO" id="GO:0005737">
    <property type="term" value="C:cytoplasm"/>
    <property type="evidence" value="ECO:0007669"/>
    <property type="project" value="InterPro"/>
</dbReference>
<keyword evidence="4 6" id="KW-0862">Zinc</keyword>
<accession>A0A2T9ZAZ6</accession>
<dbReference type="Gene3D" id="3.40.630.10">
    <property type="entry name" value="Zn peptidases"/>
    <property type="match status" value="1"/>
</dbReference>
<sequence>MPTSGIPKSVEPPSVARFREYLQIQTVHPKPDYETCREYLKHQAEEIGLEFKSVEYVAGKPVIIMSLPGTNPELPSIILNSHTDVVPVFECCSIWPEFWDYPPFSAERVPDGDDFKIYARGSQDMKVVGSCYLEAIRNLKAAGKSLSRTLHLTFVPDEEIGGIDGMAYFVKSQDFKDLNAGFALDEGIANVGPELYAFYGERSPNNVKFTARGETGHGSQFIKDTAISKLVNLSSELLEFRDSQENKLTQKYGEVSQSNLGEVTTLNINVLEGGVQANVVPENFSATVDVRVTPFVQINEFNDYLKSVANKHKVEIEFIHPVKQGQMTDISEKNKYWVTLQKVLESKGLKTIDAIFPAATDSRYLRDVGIPAIGISPLRNIPVLLHVHNEFIYESLFFEGIGMYTDLIYELANLD</sequence>
<dbReference type="SUPFAM" id="SSF53187">
    <property type="entry name" value="Zn-dependent exopeptidases"/>
    <property type="match status" value="1"/>
</dbReference>
<dbReference type="InterPro" id="IPR011650">
    <property type="entry name" value="Peptidase_M20_dimer"/>
</dbReference>
<dbReference type="FunFam" id="3.40.630.10:FF:000019">
    <property type="entry name" value="Aminoacylase 1"/>
    <property type="match status" value="1"/>
</dbReference>
<dbReference type="GO" id="GO:0006520">
    <property type="term" value="P:amino acid metabolic process"/>
    <property type="evidence" value="ECO:0007669"/>
    <property type="project" value="InterPro"/>
</dbReference>
<dbReference type="GO" id="GO:0046872">
    <property type="term" value="F:metal ion binding"/>
    <property type="evidence" value="ECO:0007669"/>
    <property type="project" value="UniProtKB-KW"/>
</dbReference>
<dbReference type="PANTHER" id="PTHR45892:SF1">
    <property type="entry name" value="AMINOACYLASE-1"/>
    <property type="match status" value="1"/>
</dbReference>
<dbReference type="InterPro" id="IPR036264">
    <property type="entry name" value="Bact_exopeptidase_dim_dom"/>
</dbReference>
<evidence type="ECO:0000259" key="7">
    <source>
        <dbReference type="Pfam" id="PF07687"/>
    </source>
</evidence>
<dbReference type="InterPro" id="IPR010159">
    <property type="entry name" value="N-acyl_aa_amidohydrolase"/>
</dbReference>
<dbReference type="Proteomes" id="UP000245609">
    <property type="component" value="Unassembled WGS sequence"/>
</dbReference>
<feature type="binding site" evidence="6">
    <location>
        <position position="124"/>
    </location>
    <ligand>
        <name>Zn(2+)</name>
        <dbReference type="ChEBI" id="CHEBI:29105"/>
        <label>2</label>
    </ligand>
</feature>
<feature type="binding site" evidence="6">
    <location>
        <position position="186"/>
    </location>
    <ligand>
        <name>Zn(2+)</name>
        <dbReference type="ChEBI" id="CHEBI:29105"/>
        <label>1</label>
    </ligand>
</feature>
<dbReference type="STRING" id="133381.A0A2T9ZAZ6"/>
<proteinExistence type="inferred from homology"/>
<evidence type="ECO:0000256" key="2">
    <source>
        <dbReference type="ARBA" id="ARBA00022490"/>
    </source>
</evidence>
<evidence type="ECO:0000256" key="3">
    <source>
        <dbReference type="ARBA" id="ARBA00022723"/>
    </source>
</evidence>
<name>A0A2T9ZAZ6_9FUNG</name>
<dbReference type="Gene3D" id="1.10.150.900">
    <property type="match status" value="1"/>
</dbReference>
<protein>
    <recommendedName>
        <fullName evidence="7">Peptidase M20 dimerisation domain-containing protein</fullName>
    </recommendedName>
</protein>
<evidence type="ECO:0000256" key="6">
    <source>
        <dbReference type="PIRSR" id="PIRSR036696-2"/>
    </source>
</evidence>
<dbReference type="Pfam" id="PF07687">
    <property type="entry name" value="M20_dimer"/>
    <property type="match status" value="1"/>
</dbReference>
<evidence type="ECO:0000256" key="4">
    <source>
        <dbReference type="ARBA" id="ARBA00022833"/>
    </source>
</evidence>
<feature type="binding site" evidence="6">
    <location>
        <position position="386"/>
    </location>
    <ligand>
        <name>Zn(2+)</name>
        <dbReference type="ChEBI" id="CHEBI:29105"/>
        <label>2</label>
    </ligand>
</feature>
<dbReference type="InterPro" id="IPR002933">
    <property type="entry name" value="Peptidase_M20"/>
</dbReference>
<evidence type="ECO:0000313" key="9">
    <source>
        <dbReference type="Proteomes" id="UP000245609"/>
    </source>
</evidence>
<reference evidence="8 9" key="1">
    <citation type="journal article" date="2018" name="MBio">
        <title>Comparative Genomics Reveals the Core Gene Toolbox for the Fungus-Insect Symbiosis.</title>
        <authorList>
            <person name="Wang Y."/>
            <person name="Stata M."/>
            <person name="Wang W."/>
            <person name="Stajich J.E."/>
            <person name="White M.M."/>
            <person name="Moncalvo J.M."/>
        </authorList>
    </citation>
    <scope>NUCLEOTIDE SEQUENCE [LARGE SCALE GENOMIC DNA]</scope>
    <source>
        <strain evidence="8 9">SC-DP-2</strain>
    </source>
</reference>
<comment type="cofactor">
    <cofactor evidence="6">
        <name>Zn(2+)</name>
        <dbReference type="ChEBI" id="CHEBI:29105"/>
    </cofactor>
    <text evidence="6">Binds 2 Zn(2+) ions per subunit.</text>
</comment>
<dbReference type="AlphaFoldDB" id="A0A2T9ZAZ6"/>
<dbReference type="Gene3D" id="3.30.70.360">
    <property type="match status" value="1"/>
</dbReference>
<evidence type="ECO:0000256" key="1">
    <source>
        <dbReference type="ARBA" id="ARBA00006247"/>
    </source>
</evidence>
<feature type="domain" description="Peptidase M20 dimerisation" evidence="7">
    <location>
        <begin position="200"/>
        <end position="315"/>
    </location>
</feature>
<organism evidence="8 9">
    <name type="scientific">Smittium megazygosporum</name>
    <dbReference type="NCBI Taxonomy" id="133381"/>
    <lineage>
        <taxon>Eukaryota</taxon>
        <taxon>Fungi</taxon>
        <taxon>Fungi incertae sedis</taxon>
        <taxon>Zoopagomycota</taxon>
        <taxon>Kickxellomycotina</taxon>
        <taxon>Harpellomycetes</taxon>
        <taxon>Harpellales</taxon>
        <taxon>Legeriomycetaceae</taxon>
        <taxon>Smittium</taxon>
    </lineage>
</organism>
<keyword evidence="2" id="KW-0963">Cytoplasm</keyword>
<dbReference type="SUPFAM" id="SSF55031">
    <property type="entry name" value="Bacterial exopeptidase dimerisation domain"/>
    <property type="match status" value="1"/>
</dbReference>
<evidence type="ECO:0000313" key="8">
    <source>
        <dbReference type="EMBL" id="PVV01754.1"/>
    </source>
</evidence>
<feature type="binding site" evidence="6">
    <location>
        <position position="82"/>
    </location>
    <ligand>
        <name>Zn(2+)</name>
        <dbReference type="ChEBI" id="CHEBI:29105"/>
        <label>1</label>
    </ligand>
</feature>
<dbReference type="PIRSF" id="PIRSF036696">
    <property type="entry name" value="ACY-1"/>
    <property type="match status" value="1"/>
</dbReference>
<comment type="similarity">
    <text evidence="1">Belongs to the peptidase M20A family.</text>
</comment>
<dbReference type="InterPro" id="IPR052083">
    <property type="entry name" value="Aminoacylase-1_M20A"/>
</dbReference>
<dbReference type="OrthoDB" id="3064516at2759"/>
<gene>
    <name evidence="8" type="ORF">BB560_003815</name>
</gene>
<comment type="caution">
    <text evidence="8">The sequence shown here is derived from an EMBL/GenBank/DDBJ whole genome shotgun (WGS) entry which is preliminary data.</text>
</comment>
<feature type="active site" evidence="5">
    <location>
        <position position="84"/>
    </location>
</feature>
<dbReference type="PANTHER" id="PTHR45892">
    <property type="entry name" value="AMINOACYLASE-1"/>
    <property type="match status" value="1"/>
</dbReference>
<feature type="active site" description="Proton acceptor" evidence="5">
    <location>
        <position position="158"/>
    </location>
</feature>
<dbReference type="EMBL" id="MBFS01000828">
    <property type="protein sequence ID" value="PVV01754.1"/>
    <property type="molecule type" value="Genomic_DNA"/>
</dbReference>
<feature type="binding site" evidence="6">
    <location>
        <position position="159"/>
    </location>
    <ligand>
        <name>Zn(2+)</name>
        <dbReference type="ChEBI" id="CHEBI:29105"/>
        <label>2</label>
    </ligand>
</feature>
<dbReference type="GO" id="GO:0004046">
    <property type="term" value="F:aminoacylase activity"/>
    <property type="evidence" value="ECO:0007669"/>
    <property type="project" value="InterPro"/>
</dbReference>
<keyword evidence="3 6" id="KW-0479">Metal-binding</keyword>
<keyword evidence="9" id="KW-1185">Reference proteome</keyword>
<dbReference type="Pfam" id="PF01546">
    <property type="entry name" value="Peptidase_M20"/>
    <property type="match status" value="1"/>
</dbReference>
<evidence type="ECO:0000256" key="5">
    <source>
        <dbReference type="PIRSR" id="PIRSR036696-1"/>
    </source>
</evidence>
<feature type="binding site" evidence="6">
    <location>
        <position position="124"/>
    </location>
    <ligand>
        <name>Zn(2+)</name>
        <dbReference type="ChEBI" id="CHEBI:29105"/>
        <label>1</label>
    </ligand>
</feature>
<dbReference type="NCBIfam" id="TIGR01880">
    <property type="entry name" value="Ac-peptdase-euk"/>
    <property type="match status" value="1"/>
</dbReference>